<protein>
    <submittedName>
        <fullName evidence="1">YA3</fullName>
    </submittedName>
</protein>
<evidence type="ECO:0000313" key="1">
    <source>
        <dbReference type="EnsemblPlants" id="PGSC0003DMT400017696"/>
    </source>
</evidence>
<dbReference type="AlphaFoldDB" id="M1A9B3"/>
<evidence type="ECO:0000313" key="2">
    <source>
        <dbReference type="Proteomes" id="UP000011115"/>
    </source>
</evidence>
<dbReference type="Gramene" id="PGSC0003DMT400017696">
    <property type="protein sequence ID" value="PGSC0003DMT400017696"/>
    <property type="gene ID" value="PGSC0003DMG400006863"/>
</dbReference>
<dbReference type="HOGENOM" id="CLU_1868740_0_0_1"/>
<dbReference type="Proteomes" id="UP000011115">
    <property type="component" value="Unassembled WGS sequence"/>
</dbReference>
<gene>
    <name evidence="1" type="primary">LOC102589526</name>
</gene>
<sequence length="137" mass="14886">MGQPFQLTLATRQVPGVLIKGERKDLQFKTCTKDTATVSQLAMAMVHLCILPRALEVSKGMATTVAEVGTCWSIRLLRGQLPAIKKLHSTDGGVSPAFSCAMGPFLASFMQAMLNIHARWHGAMLRQFILGLVTCTI</sequence>
<dbReference type="EnsemblPlants" id="PGSC0003DMT400017696">
    <property type="protein sequence ID" value="PGSC0003DMT400017696"/>
    <property type="gene ID" value="PGSC0003DMG400006863"/>
</dbReference>
<reference evidence="2" key="1">
    <citation type="journal article" date="2011" name="Nature">
        <title>Genome sequence and analysis of the tuber crop potato.</title>
        <authorList>
            <consortium name="The Potato Genome Sequencing Consortium"/>
        </authorList>
    </citation>
    <scope>NUCLEOTIDE SEQUENCE [LARGE SCALE GENOMIC DNA]</scope>
    <source>
        <strain evidence="2">cv. DM1-3 516 R44</strain>
    </source>
</reference>
<proteinExistence type="predicted"/>
<accession>M1A9B3</accession>
<reference evidence="1" key="2">
    <citation type="submission" date="2015-06" db="UniProtKB">
        <authorList>
            <consortium name="EnsemblPlants"/>
        </authorList>
    </citation>
    <scope>IDENTIFICATION</scope>
    <source>
        <strain evidence="1">DM1-3 516 R44</strain>
    </source>
</reference>
<organism evidence="1 2">
    <name type="scientific">Solanum tuberosum</name>
    <name type="common">Potato</name>
    <dbReference type="NCBI Taxonomy" id="4113"/>
    <lineage>
        <taxon>Eukaryota</taxon>
        <taxon>Viridiplantae</taxon>
        <taxon>Streptophyta</taxon>
        <taxon>Embryophyta</taxon>
        <taxon>Tracheophyta</taxon>
        <taxon>Spermatophyta</taxon>
        <taxon>Magnoliopsida</taxon>
        <taxon>eudicotyledons</taxon>
        <taxon>Gunneridae</taxon>
        <taxon>Pentapetalae</taxon>
        <taxon>asterids</taxon>
        <taxon>lamiids</taxon>
        <taxon>Solanales</taxon>
        <taxon>Solanaceae</taxon>
        <taxon>Solanoideae</taxon>
        <taxon>Solaneae</taxon>
        <taxon>Solanum</taxon>
    </lineage>
</organism>
<keyword evidence="2" id="KW-1185">Reference proteome</keyword>
<dbReference type="ExpressionAtlas" id="M1A9B3">
    <property type="expression patterns" value="baseline and differential"/>
</dbReference>
<name>M1A9B3_SOLTU</name>
<dbReference type="OrthoDB" id="1097733at2759"/>